<reference evidence="1" key="1">
    <citation type="journal article" date="2020" name="J Insects Food Feed">
        <title>The yellow mealworm (Tenebrio molitor) genome: a resource for the emerging insects as food and feed industry.</title>
        <authorList>
            <person name="Eriksson T."/>
            <person name="Andere A."/>
            <person name="Kelstrup H."/>
            <person name="Emery V."/>
            <person name="Picard C."/>
        </authorList>
    </citation>
    <scope>NUCLEOTIDE SEQUENCE</scope>
    <source>
        <strain evidence="1">Stoneville</strain>
        <tissue evidence="1">Whole head</tissue>
    </source>
</reference>
<name>A0A8J6HT79_TENMO</name>
<proteinExistence type="predicted"/>
<organism evidence="1 2">
    <name type="scientific">Tenebrio molitor</name>
    <name type="common">Yellow mealworm beetle</name>
    <dbReference type="NCBI Taxonomy" id="7067"/>
    <lineage>
        <taxon>Eukaryota</taxon>
        <taxon>Metazoa</taxon>
        <taxon>Ecdysozoa</taxon>
        <taxon>Arthropoda</taxon>
        <taxon>Hexapoda</taxon>
        <taxon>Insecta</taxon>
        <taxon>Pterygota</taxon>
        <taxon>Neoptera</taxon>
        <taxon>Endopterygota</taxon>
        <taxon>Coleoptera</taxon>
        <taxon>Polyphaga</taxon>
        <taxon>Cucujiformia</taxon>
        <taxon>Tenebrionidae</taxon>
        <taxon>Tenebrio</taxon>
    </lineage>
</organism>
<dbReference type="Proteomes" id="UP000719412">
    <property type="component" value="Unassembled WGS sequence"/>
</dbReference>
<evidence type="ECO:0000313" key="2">
    <source>
        <dbReference type="Proteomes" id="UP000719412"/>
    </source>
</evidence>
<keyword evidence="2" id="KW-1185">Reference proteome</keyword>
<accession>A0A8J6HT79</accession>
<comment type="caution">
    <text evidence="1">The sequence shown here is derived from an EMBL/GenBank/DDBJ whole genome shotgun (WGS) entry which is preliminary data.</text>
</comment>
<reference evidence="1" key="2">
    <citation type="submission" date="2021-08" db="EMBL/GenBank/DDBJ databases">
        <authorList>
            <person name="Eriksson T."/>
        </authorList>
    </citation>
    <scope>NUCLEOTIDE SEQUENCE</scope>
    <source>
        <strain evidence="1">Stoneville</strain>
        <tissue evidence="1">Whole head</tissue>
    </source>
</reference>
<dbReference type="EMBL" id="JABDTM020013383">
    <property type="protein sequence ID" value="KAH0819897.1"/>
    <property type="molecule type" value="Genomic_DNA"/>
</dbReference>
<protein>
    <submittedName>
        <fullName evidence="1">Uncharacterized protein</fullName>
    </submittedName>
</protein>
<evidence type="ECO:0000313" key="1">
    <source>
        <dbReference type="EMBL" id="KAH0819897.1"/>
    </source>
</evidence>
<dbReference type="AlphaFoldDB" id="A0A8J6HT79"/>
<sequence length="337" mass="37152">MGVACISIICREYTPEAEVINLKREASLLVGLVIVDFKANGRRPSLCRINPEFCINRRVVTGAASPKQSHPMEKLTSVKRDLMRKPKKTKPLRSEILTPKIECQDVMQHSSSDSFRQSASKEKGKILQICAQENPWIIPPLDLSKLISGGGVRLLKMATTAAESAVATLALNNLGGKWGIRDGNPTDTIDAIAAPRREFLRRPQIGPERWRKLRNGRLPGLSARRSVLDDARLWLFHANLKIPSDTSDRIDRKRVIKDKDAIYRMRGAHVSRAIVANSVSGGLYLRVGVVLMFKRLICTEFGSGSAEMSLCSSIRPIQGLIGAAGRLGLLLLLEGCV</sequence>
<gene>
    <name evidence="1" type="ORF">GEV33_002894</name>
</gene>